<name>A0ABD0K5V6_9CAEN</name>
<dbReference type="PANTHER" id="PTHR45532">
    <property type="entry name" value="WD REPEAT-CONTAINING PROTEIN 97"/>
    <property type="match status" value="1"/>
</dbReference>
<dbReference type="Proteomes" id="UP001519460">
    <property type="component" value="Unassembled WGS sequence"/>
</dbReference>
<comment type="caution">
    <text evidence="1">The sequence shown here is derived from an EMBL/GenBank/DDBJ whole genome shotgun (WGS) entry which is preliminary data.</text>
</comment>
<dbReference type="SUPFAM" id="SSF50978">
    <property type="entry name" value="WD40 repeat-like"/>
    <property type="match status" value="1"/>
</dbReference>
<reference evidence="1 2" key="1">
    <citation type="journal article" date="2023" name="Sci. Data">
        <title>Genome assembly of the Korean intertidal mud-creeper Batillaria attramentaria.</title>
        <authorList>
            <person name="Patra A.K."/>
            <person name="Ho P.T."/>
            <person name="Jun S."/>
            <person name="Lee S.J."/>
            <person name="Kim Y."/>
            <person name="Won Y.J."/>
        </authorList>
    </citation>
    <scope>NUCLEOTIDE SEQUENCE [LARGE SCALE GENOMIC DNA]</scope>
    <source>
        <strain evidence="1">Wonlab-2016</strain>
    </source>
</reference>
<evidence type="ECO:0000313" key="1">
    <source>
        <dbReference type="EMBL" id="KAK7482321.1"/>
    </source>
</evidence>
<evidence type="ECO:0000313" key="2">
    <source>
        <dbReference type="Proteomes" id="UP001519460"/>
    </source>
</evidence>
<accession>A0ABD0K5V6</accession>
<gene>
    <name evidence="1" type="ORF">BaRGS_00026449</name>
</gene>
<protein>
    <submittedName>
        <fullName evidence="1">Uncharacterized protein</fullName>
    </submittedName>
</protein>
<dbReference type="EMBL" id="JACVVK020000247">
    <property type="protein sequence ID" value="KAK7482321.1"/>
    <property type="molecule type" value="Genomic_DNA"/>
</dbReference>
<dbReference type="InterPro" id="IPR036322">
    <property type="entry name" value="WD40_repeat_dom_sf"/>
</dbReference>
<dbReference type="Gene3D" id="2.130.10.10">
    <property type="entry name" value="YVTN repeat-like/Quinoprotein amine dehydrogenase"/>
    <property type="match status" value="1"/>
</dbReference>
<organism evidence="1 2">
    <name type="scientific">Batillaria attramentaria</name>
    <dbReference type="NCBI Taxonomy" id="370345"/>
    <lineage>
        <taxon>Eukaryota</taxon>
        <taxon>Metazoa</taxon>
        <taxon>Spiralia</taxon>
        <taxon>Lophotrochozoa</taxon>
        <taxon>Mollusca</taxon>
        <taxon>Gastropoda</taxon>
        <taxon>Caenogastropoda</taxon>
        <taxon>Sorbeoconcha</taxon>
        <taxon>Cerithioidea</taxon>
        <taxon>Batillariidae</taxon>
        <taxon>Batillaria</taxon>
    </lineage>
</organism>
<proteinExistence type="predicted"/>
<dbReference type="InterPro" id="IPR015943">
    <property type="entry name" value="WD40/YVTN_repeat-like_dom_sf"/>
</dbReference>
<dbReference type="PANTHER" id="PTHR45532:SF4">
    <property type="entry name" value="WD REPEAT-CONTAINING PROTEIN 55 HOMOLOG"/>
    <property type="match status" value="1"/>
</dbReference>
<sequence length="670" mass="75781">MTVKKRKRNKEEQRVVHQDRSKFLLTTDKYDILKSWRLRSDKARRWNVAEIQESFCISLIDEPTLVQAIVPDKFIREFPHHQDYFHDIFHCVTCTTRIPVLKLDDGGRTVKFEQLLYIPETKQLFVVGSGFINVFEISGLELLLCPKLLLLSCPIPAPTLPQTPALILPHPGSCSAPNSCSYPAPSRLLSRPELLLLSAPRLLLLCPKLLLLPCPASAPALSHLCSCPVLSHPCSCSAPPLLLLSPNSCSCLSHSCSYPVPSSCSCSAPPLVLPCPKLELLSAPPLILLCPKLLLLPVPPLLLPRPKLELLVCTFRKEYVITGSIRGVIKFNELKLTDDTIVQLGFLRDRGTPTFFIRQPFKITVYELYDMYQMFVMTESTAIDYIQRLNGLEEHPDRLMIATSLSHSYVYNPYRRRLYMTISGGEVLILSCKKTPFKTLEIYSPKSNDEQVTSICSMLLVVGSPEIEDVVVFLGMKNGQITLLSSDCFTLPRAVQAHHGDVTCLEPLVEADEKRERVYRTSSLLVSCGSEMCVRLWKIRCHPDEIDGLELRLHPIVQIRLEGLPKHLSAANDRLCLIYEKNTTVLMYDFSRALRAFEAQRKTYKLYTCLKHTPDYDHIKAVWSSDNELLRELVFFDPVISACFATDFGDLFFAKEYCVAYVQHAGAFES</sequence>
<keyword evidence="2" id="KW-1185">Reference proteome</keyword>
<dbReference type="AlphaFoldDB" id="A0ABD0K5V6"/>